<evidence type="ECO:0000313" key="1">
    <source>
        <dbReference type="EMBL" id="VYT23056.1"/>
    </source>
</evidence>
<sequence>MYLYTPIRFPIAHRLRELGFEEPVDEDGHILTRLHLVILEPRVHGLRDADIDAHQLIDLRLRVLDGGLLALGLLRGGHEGVTVVRHTSSPSR</sequence>
<reference evidence="1" key="1">
    <citation type="submission" date="2019-11" db="EMBL/GenBank/DDBJ databases">
        <authorList>
            <person name="Feng L."/>
        </authorList>
    </citation>
    <scope>NUCLEOTIDE SEQUENCE</scope>
    <source>
        <strain evidence="1">CnexileLFYP112</strain>
    </source>
</reference>
<proteinExistence type="predicted"/>
<name>A0A6N2V7X9_9FIRM</name>
<accession>A0A6N2V7X9</accession>
<protein>
    <submittedName>
        <fullName evidence="1">Uncharacterized protein</fullName>
    </submittedName>
</protein>
<organism evidence="1">
    <name type="scientific">[Clostridium] nexile</name>
    <dbReference type="NCBI Taxonomy" id="29361"/>
    <lineage>
        <taxon>Bacteria</taxon>
        <taxon>Bacillati</taxon>
        <taxon>Bacillota</taxon>
        <taxon>Clostridia</taxon>
        <taxon>Lachnospirales</taxon>
        <taxon>Lachnospiraceae</taxon>
        <taxon>Tyzzerella</taxon>
    </lineage>
</organism>
<gene>
    <name evidence="1" type="ORF">CNLFYP112_02376</name>
</gene>
<dbReference type="AlphaFoldDB" id="A0A6N2V7X9"/>
<dbReference type="EMBL" id="CACRTG010000021">
    <property type="protein sequence ID" value="VYT23056.1"/>
    <property type="molecule type" value="Genomic_DNA"/>
</dbReference>